<name>A0A9W3B979_BIOGL</name>
<dbReference type="RefSeq" id="XP_055896000.1">
    <property type="nucleotide sequence ID" value="XM_056040025.1"/>
</dbReference>
<dbReference type="Pfam" id="PF00001">
    <property type="entry name" value="7tm_1"/>
    <property type="match status" value="1"/>
</dbReference>
<protein>
    <submittedName>
        <fullName evidence="10">Adipokinetic hormone/corazonin-related peptide receptor variant I-like isoform X1</fullName>
    </submittedName>
</protein>
<dbReference type="GeneID" id="106074986"/>
<dbReference type="PANTHER" id="PTHR24241">
    <property type="entry name" value="NEUROPEPTIDE RECEPTOR-RELATED G-PROTEIN COUPLED RECEPTOR"/>
    <property type="match status" value="1"/>
</dbReference>
<evidence type="ECO:0000313" key="9">
    <source>
        <dbReference type="Proteomes" id="UP001165740"/>
    </source>
</evidence>
<keyword evidence="6" id="KW-0675">Receptor</keyword>
<dbReference type="GO" id="GO:0005886">
    <property type="term" value="C:plasma membrane"/>
    <property type="evidence" value="ECO:0007669"/>
    <property type="project" value="UniProtKB-SubCell"/>
</dbReference>
<feature type="transmembrane region" description="Helical" evidence="7">
    <location>
        <begin position="155"/>
        <end position="174"/>
    </location>
</feature>
<dbReference type="OrthoDB" id="6435638at2759"/>
<dbReference type="SUPFAM" id="SSF81321">
    <property type="entry name" value="Family A G protein-coupled receptor-like"/>
    <property type="match status" value="1"/>
</dbReference>
<dbReference type="Gene3D" id="1.20.1070.10">
    <property type="entry name" value="Rhodopsin 7-helix transmembrane proteins"/>
    <property type="match status" value="1"/>
</dbReference>
<dbReference type="Proteomes" id="UP001165740">
    <property type="component" value="Chromosome 9"/>
</dbReference>
<feature type="transmembrane region" description="Helical" evidence="7">
    <location>
        <begin position="117"/>
        <end position="135"/>
    </location>
</feature>
<dbReference type="GO" id="GO:0004930">
    <property type="term" value="F:G protein-coupled receptor activity"/>
    <property type="evidence" value="ECO:0007669"/>
    <property type="project" value="InterPro"/>
</dbReference>
<dbReference type="GO" id="GO:0032870">
    <property type="term" value="P:cellular response to hormone stimulus"/>
    <property type="evidence" value="ECO:0007669"/>
    <property type="project" value="TreeGrafter"/>
</dbReference>
<evidence type="ECO:0000259" key="8">
    <source>
        <dbReference type="PROSITE" id="PS50262"/>
    </source>
</evidence>
<dbReference type="OMA" id="PINCSND"/>
<evidence type="ECO:0000256" key="3">
    <source>
        <dbReference type="ARBA" id="ARBA00022692"/>
    </source>
</evidence>
<gene>
    <name evidence="10" type="primary">LOC106074986</name>
</gene>
<organism evidence="9 10">
    <name type="scientific">Biomphalaria glabrata</name>
    <name type="common">Bloodfluke planorb</name>
    <name type="synonym">Freshwater snail</name>
    <dbReference type="NCBI Taxonomy" id="6526"/>
    <lineage>
        <taxon>Eukaryota</taxon>
        <taxon>Metazoa</taxon>
        <taxon>Spiralia</taxon>
        <taxon>Lophotrochozoa</taxon>
        <taxon>Mollusca</taxon>
        <taxon>Gastropoda</taxon>
        <taxon>Heterobranchia</taxon>
        <taxon>Euthyneura</taxon>
        <taxon>Panpulmonata</taxon>
        <taxon>Hygrophila</taxon>
        <taxon>Lymnaeoidea</taxon>
        <taxon>Planorbidae</taxon>
        <taxon>Biomphalaria</taxon>
    </lineage>
</organism>
<keyword evidence="4 7" id="KW-1133">Transmembrane helix</keyword>
<dbReference type="GO" id="GO:0042277">
    <property type="term" value="F:peptide binding"/>
    <property type="evidence" value="ECO:0007669"/>
    <property type="project" value="TreeGrafter"/>
</dbReference>
<accession>A0A9W3B979</accession>
<feature type="domain" description="G-protein coupled receptors family 1 profile" evidence="8">
    <location>
        <begin position="97"/>
        <end position="389"/>
    </location>
</feature>
<keyword evidence="5 7" id="KW-0472">Membrane</keyword>
<evidence type="ECO:0000313" key="10">
    <source>
        <dbReference type="RefSeq" id="XP_055896000.1"/>
    </source>
</evidence>
<feature type="transmembrane region" description="Helical" evidence="7">
    <location>
        <begin position="373"/>
        <end position="392"/>
    </location>
</feature>
<dbReference type="AlphaFoldDB" id="A0A9W3B979"/>
<dbReference type="PRINTS" id="PR00237">
    <property type="entry name" value="GPCRRHODOPSN"/>
</dbReference>
<evidence type="ECO:0000256" key="5">
    <source>
        <dbReference type="ARBA" id="ARBA00023136"/>
    </source>
</evidence>
<dbReference type="PROSITE" id="PS50262">
    <property type="entry name" value="G_PROTEIN_RECEP_F1_2"/>
    <property type="match status" value="1"/>
</dbReference>
<evidence type="ECO:0000256" key="1">
    <source>
        <dbReference type="ARBA" id="ARBA00004651"/>
    </source>
</evidence>
<keyword evidence="2" id="KW-1003">Cell membrane</keyword>
<dbReference type="InterPro" id="IPR000276">
    <property type="entry name" value="GPCR_Rhodpsn"/>
</dbReference>
<comment type="subcellular location">
    <subcellularLocation>
        <location evidence="1">Cell membrane</location>
        <topology evidence="1">Multi-pass membrane protein</topology>
    </subcellularLocation>
</comment>
<evidence type="ECO:0000256" key="4">
    <source>
        <dbReference type="ARBA" id="ARBA00022989"/>
    </source>
</evidence>
<feature type="transmembrane region" description="Helical" evidence="7">
    <location>
        <begin position="195"/>
        <end position="217"/>
    </location>
</feature>
<dbReference type="InterPro" id="IPR017452">
    <property type="entry name" value="GPCR_Rhodpsn_7TM"/>
</dbReference>
<proteinExistence type="predicted"/>
<feature type="transmembrane region" description="Helical" evidence="7">
    <location>
        <begin position="242"/>
        <end position="269"/>
    </location>
</feature>
<keyword evidence="9" id="KW-1185">Reference proteome</keyword>
<sequence>MSVLKRECSTSNGSTLYLHMSQWDHSAETLTISNTSEYDTEKFELRPDWELKYELQYGPNVSCTTMVVDLPKDMRFNEDIVISVVAYTCMFLVSLVGNAMVFTTLWSSRRSRVNMCILHLSVADLFIACVFLPLETSWHITVSWRAGDLACRICMLFRAFGFYLSSHITMVIAIDRCMSIVQPLMMNGAFRRCRILLLIAYLLSFIFSLPQSIIFHVEQHPLFPWFSQCVTFNFFRSESEELAYDIFNCVAVYALPLVVIATAYTLILLKLSRQQNKHVKGTSLSKRKFWRKKSSSSLTPTMTLLHQEETNIGAVIRCSTTQTLSKAKMTALKLTSCIVAAFLICWAPYFSVILYHWMTKDTEKQLDTRTQRILFIFAVSNSCFDPIIYGMFTTTFRKRFSTWKYELIQKFCGSI</sequence>
<feature type="transmembrane region" description="Helical" evidence="7">
    <location>
        <begin position="80"/>
        <end position="105"/>
    </location>
</feature>
<feature type="transmembrane region" description="Helical" evidence="7">
    <location>
        <begin position="334"/>
        <end position="358"/>
    </location>
</feature>
<dbReference type="PANTHER" id="PTHR24241:SF59">
    <property type="entry name" value="ADIPOKINETIC HORMONE RECEPTOR, ISOFORM C"/>
    <property type="match status" value="1"/>
</dbReference>
<keyword evidence="3 7" id="KW-0812">Transmembrane</keyword>
<reference evidence="10" key="1">
    <citation type="submission" date="2025-08" db="UniProtKB">
        <authorList>
            <consortium name="RefSeq"/>
        </authorList>
    </citation>
    <scope>IDENTIFICATION</scope>
</reference>
<evidence type="ECO:0000256" key="7">
    <source>
        <dbReference type="SAM" id="Phobius"/>
    </source>
</evidence>
<evidence type="ECO:0000256" key="2">
    <source>
        <dbReference type="ARBA" id="ARBA00022475"/>
    </source>
</evidence>
<evidence type="ECO:0000256" key="6">
    <source>
        <dbReference type="ARBA" id="ARBA00023170"/>
    </source>
</evidence>